<comment type="subcellular location">
    <subcellularLocation>
        <location evidence="1 8">Nucleus</location>
    </subcellularLocation>
</comment>
<evidence type="ECO:0000313" key="9">
    <source>
        <dbReference type="EMBL" id="OAG29026.1"/>
    </source>
</evidence>
<dbReference type="GO" id="GO:0006606">
    <property type="term" value="P:protein import into nucleus"/>
    <property type="evidence" value="ECO:0007669"/>
    <property type="project" value="TreeGrafter"/>
</dbReference>
<dbReference type="InterPro" id="IPR005225">
    <property type="entry name" value="Small_GTP-bd"/>
</dbReference>
<dbReference type="Gene3D" id="3.40.50.300">
    <property type="entry name" value="P-loop containing nucleotide triphosphate hydrolases"/>
    <property type="match status" value="1"/>
</dbReference>
<dbReference type="GO" id="GO:0005634">
    <property type="term" value="C:nucleus"/>
    <property type="evidence" value="ECO:0007669"/>
    <property type="project" value="UniProtKB-SubCell"/>
</dbReference>
<dbReference type="GO" id="GO:0005525">
    <property type="term" value="F:GTP binding"/>
    <property type="evidence" value="ECO:0007669"/>
    <property type="project" value="UniProtKB-KW"/>
</dbReference>
<keyword evidence="3 8" id="KW-0813">Transport</keyword>
<dbReference type="STRING" id="1805483.A0A177EBC3"/>
<gene>
    <name evidence="9" type="ORF">NEDG_01165</name>
</gene>
<dbReference type="GO" id="GO:0003924">
    <property type="term" value="F:GTPase activity"/>
    <property type="evidence" value="ECO:0007669"/>
    <property type="project" value="InterPro"/>
</dbReference>
<dbReference type="SUPFAM" id="SSF52540">
    <property type="entry name" value="P-loop containing nucleoside triphosphate hydrolases"/>
    <property type="match status" value="1"/>
</dbReference>
<evidence type="ECO:0000256" key="5">
    <source>
        <dbReference type="ARBA" id="ARBA00022927"/>
    </source>
</evidence>
<evidence type="ECO:0000256" key="8">
    <source>
        <dbReference type="RuleBase" id="RU363057"/>
    </source>
</evidence>
<dbReference type="GO" id="GO:0000054">
    <property type="term" value="P:ribosomal subunit export from nucleus"/>
    <property type="evidence" value="ECO:0007669"/>
    <property type="project" value="TreeGrafter"/>
</dbReference>
<dbReference type="EMBL" id="LTDL01000042">
    <property type="protein sequence ID" value="OAG29026.1"/>
    <property type="molecule type" value="Genomic_DNA"/>
</dbReference>
<dbReference type="CDD" id="cd00877">
    <property type="entry name" value="Ran"/>
    <property type="match status" value="1"/>
</dbReference>
<dbReference type="PROSITE" id="PS51419">
    <property type="entry name" value="RAB"/>
    <property type="match status" value="1"/>
</dbReference>
<proteinExistence type="inferred from homology"/>
<dbReference type="Proteomes" id="UP000185944">
    <property type="component" value="Unassembled WGS sequence"/>
</dbReference>
<reference evidence="9 10" key="1">
    <citation type="submission" date="2016-02" db="EMBL/GenBank/DDBJ databases">
        <title>Discovery of a natural microsporidian pathogen with a broad tissue tropism in Caenorhabditis elegans.</title>
        <authorList>
            <person name="Luallen R.J."/>
            <person name="Reinke A.W."/>
            <person name="Tong L."/>
            <person name="Botts M.R."/>
            <person name="Felix M.-A."/>
            <person name="Troemel E.R."/>
        </authorList>
    </citation>
    <scope>NUCLEOTIDE SEQUENCE [LARGE SCALE GENOMIC DNA]</scope>
    <source>
        <strain evidence="9 10">JUm2807</strain>
    </source>
</reference>
<dbReference type="OrthoDB" id="48625at2759"/>
<dbReference type="PANTHER" id="PTHR24071:SF0">
    <property type="entry name" value="GTP-BINDING NUCLEAR PROTEIN RAN"/>
    <property type="match status" value="1"/>
</dbReference>
<comment type="caution">
    <text evidence="9">The sequence shown here is derived from an EMBL/GenBank/DDBJ whole genome shotgun (WGS) entry which is preliminary data.</text>
</comment>
<accession>A0A177EBC3</accession>
<evidence type="ECO:0000256" key="1">
    <source>
        <dbReference type="ARBA" id="ARBA00004123"/>
    </source>
</evidence>
<evidence type="ECO:0000256" key="6">
    <source>
        <dbReference type="ARBA" id="ARBA00023134"/>
    </source>
</evidence>
<dbReference type="PANTHER" id="PTHR24071">
    <property type="entry name" value="RAN GTPASE"/>
    <property type="match status" value="1"/>
</dbReference>
<dbReference type="FunFam" id="3.40.50.300:FF:000369">
    <property type="entry name" value="GTP-binding nuclear protein"/>
    <property type="match status" value="1"/>
</dbReference>
<evidence type="ECO:0000256" key="2">
    <source>
        <dbReference type="ARBA" id="ARBA00008028"/>
    </source>
</evidence>
<keyword evidence="6 8" id="KW-0342">GTP-binding</keyword>
<dbReference type="GeneID" id="93647515"/>
<keyword evidence="4 8" id="KW-0547">Nucleotide-binding</keyword>
<dbReference type="SMART" id="SM00173">
    <property type="entry name" value="RAS"/>
    <property type="match status" value="1"/>
</dbReference>
<evidence type="ECO:0000256" key="7">
    <source>
        <dbReference type="ARBA" id="ARBA00023242"/>
    </source>
</evidence>
<dbReference type="AlphaFoldDB" id="A0A177EBC3"/>
<keyword evidence="7 8" id="KW-0539">Nucleus</keyword>
<evidence type="ECO:0000313" key="10">
    <source>
        <dbReference type="Proteomes" id="UP000185944"/>
    </source>
</evidence>
<dbReference type="Pfam" id="PF00071">
    <property type="entry name" value="Ras"/>
    <property type="match status" value="1"/>
</dbReference>
<comment type="similarity">
    <text evidence="2 8">Belongs to the small GTPase superfamily. Ran family.</text>
</comment>
<dbReference type="RefSeq" id="XP_067543771.1">
    <property type="nucleotide sequence ID" value="XM_067688583.1"/>
</dbReference>
<dbReference type="SMART" id="SM00174">
    <property type="entry name" value="RHO"/>
    <property type="match status" value="1"/>
</dbReference>
<keyword evidence="5 8" id="KW-0653">Protein transport</keyword>
<protein>
    <recommendedName>
        <fullName evidence="8">GTP-binding nuclear protein</fullName>
    </recommendedName>
</protein>
<name>A0A177EBC3_9MICR</name>
<keyword evidence="10" id="KW-1185">Reference proteome</keyword>
<evidence type="ECO:0000256" key="3">
    <source>
        <dbReference type="ARBA" id="ARBA00022448"/>
    </source>
</evidence>
<dbReference type="SMART" id="SM00175">
    <property type="entry name" value="RAB"/>
    <property type="match status" value="1"/>
</dbReference>
<dbReference type="GO" id="GO:0005737">
    <property type="term" value="C:cytoplasm"/>
    <property type="evidence" value="ECO:0007669"/>
    <property type="project" value="TreeGrafter"/>
</dbReference>
<evidence type="ECO:0000256" key="4">
    <source>
        <dbReference type="ARBA" id="ARBA00022741"/>
    </source>
</evidence>
<dbReference type="InterPro" id="IPR027417">
    <property type="entry name" value="P-loop_NTPase"/>
</dbReference>
<dbReference type="InterPro" id="IPR002041">
    <property type="entry name" value="Ran_GTPase"/>
</dbReference>
<dbReference type="VEuPathDB" id="MicrosporidiaDB:NEDG_01165"/>
<dbReference type="PROSITE" id="PS51418">
    <property type="entry name" value="RAN"/>
    <property type="match status" value="1"/>
</dbReference>
<dbReference type="PRINTS" id="PR00627">
    <property type="entry name" value="GTPRANTC4"/>
</dbReference>
<sequence length="228" mass="26002">MWNEQNQQGCGAQNGMNGGESVVSKKLVLIGDGGTGKTTFVKRHVTGEFTKQYIATVGAETYLLPFFTNHGTINYHVWDTAGQEKFGGLRDAYYIGSDCAIIMFDTTSRITYKNVPNWYRDLRHICPDIPVCLCGNKVDIVDRKIKPANMKDRKSLNMVYFDISAKSNYNYDKPFLYLTRKLFNLPDLFFVANSNLLPPETQVDEAYMEQIRKEFEEAPNQALPLDHE</sequence>
<dbReference type="InterPro" id="IPR001806">
    <property type="entry name" value="Small_GTPase"/>
</dbReference>
<dbReference type="NCBIfam" id="TIGR00231">
    <property type="entry name" value="small_GTP"/>
    <property type="match status" value="1"/>
</dbReference>
<organism evidence="9 10">
    <name type="scientific">Nematocida displodere</name>
    <dbReference type="NCBI Taxonomy" id="1805483"/>
    <lineage>
        <taxon>Eukaryota</taxon>
        <taxon>Fungi</taxon>
        <taxon>Fungi incertae sedis</taxon>
        <taxon>Microsporidia</taxon>
        <taxon>Nematocida</taxon>
    </lineage>
</organism>
<dbReference type="SMART" id="SM00176">
    <property type="entry name" value="RAN"/>
    <property type="match status" value="1"/>
</dbReference>
<comment type="function">
    <text evidence="8">GTP-binding protein involved in nucleocytoplasmic transport. Required for the import of protein into the nucleus and also for RNA export. Involved in chromatin condensation and control of cell cycle.</text>
</comment>